<accession>A0AAD4BZP6</accession>
<dbReference type="AlphaFoldDB" id="A0AAD4BZP6"/>
<dbReference type="PANTHER" id="PTHR28008">
    <property type="entry name" value="DOMAIN PROTEIN, PUTATIVE (AFU_ORTHOLOGUE AFUA_3G10980)-RELATED"/>
    <property type="match status" value="1"/>
</dbReference>
<proteinExistence type="predicted"/>
<dbReference type="EMBL" id="WHUW01000006">
    <property type="protein sequence ID" value="KAF8444608.1"/>
    <property type="molecule type" value="Genomic_DNA"/>
</dbReference>
<feature type="transmembrane region" description="Helical" evidence="2">
    <location>
        <begin position="134"/>
        <end position="154"/>
    </location>
</feature>
<keyword evidence="4" id="KW-1185">Reference proteome</keyword>
<sequence>MDTNIQPSSRNVRKLVNKASKAVMKSHRLSLPNYNLPIRLRPWFLLLTISIMLLLAFLGFTNISHSLPLNDKFLHLTCFCIATGVFYFIFDIEEDARRIWFWRHANLIFTAVVCFFFGGFVSEVVQSTLPYKHFDVGDVVANVVGSTIGLYIAYHIDRHYRSRREIARLYRPLNTDDVLDPEGYSDDEAGPSGTQLLPLFNPQSTASAKASLPSKAMTPKADRLSDIWDEREELFGIGDDSECEDGPAARPPSYANRSPHPGPVPMITITRS</sequence>
<protein>
    <recommendedName>
        <fullName evidence="5">VanZ-like domain-containing protein</fullName>
    </recommendedName>
</protein>
<keyword evidence="2" id="KW-0812">Transmembrane</keyword>
<feature type="transmembrane region" description="Helical" evidence="2">
    <location>
        <begin position="104"/>
        <end position="122"/>
    </location>
</feature>
<feature type="transmembrane region" description="Helical" evidence="2">
    <location>
        <begin position="43"/>
        <end position="61"/>
    </location>
</feature>
<reference evidence="3" key="1">
    <citation type="submission" date="2019-10" db="EMBL/GenBank/DDBJ databases">
        <authorList>
            <consortium name="DOE Joint Genome Institute"/>
            <person name="Kuo A."/>
            <person name="Miyauchi S."/>
            <person name="Kiss E."/>
            <person name="Drula E."/>
            <person name="Kohler A."/>
            <person name="Sanchez-Garcia M."/>
            <person name="Andreopoulos B."/>
            <person name="Barry K.W."/>
            <person name="Bonito G."/>
            <person name="Buee M."/>
            <person name="Carver A."/>
            <person name="Chen C."/>
            <person name="Cichocki N."/>
            <person name="Clum A."/>
            <person name="Culley D."/>
            <person name="Crous P.W."/>
            <person name="Fauchery L."/>
            <person name="Girlanda M."/>
            <person name="Hayes R."/>
            <person name="Keri Z."/>
            <person name="LaButti K."/>
            <person name="Lipzen A."/>
            <person name="Lombard V."/>
            <person name="Magnuson J."/>
            <person name="Maillard F."/>
            <person name="Morin E."/>
            <person name="Murat C."/>
            <person name="Nolan M."/>
            <person name="Ohm R."/>
            <person name="Pangilinan J."/>
            <person name="Pereira M."/>
            <person name="Perotto S."/>
            <person name="Peter M."/>
            <person name="Riley R."/>
            <person name="Sitrit Y."/>
            <person name="Stielow B."/>
            <person name="Szollosi G."/>
            <person name="Zifcakova L."/>
            <person name="Stursova M."/>
            <person name="Spatafora J.W."/>
            <person name="Tedersoo L."/>
            <person name="Vaario L.-M."/>
            <person name="Yamada A."/>
            <person name="Yan M."/>
            <person name="Wang P."/>
            <person name="Xu J."/>
            <person name="Bruns T."/>
            <person name="Baldrian P."/>
            <person name="Vilgalys R."/>
            <person name="Henrissat B."/>
            <person name="Grigoriev I.V."/>
            <person name="Hibbett D."/>
            <person name="Nagy L.G."/>
            <person name="Martin F.M."/>
        </authorList>
    </citation>
    <scope>NUCLEOTIDE SEQUENCE</scope>
    <source>
        <strain evidence="3">BED1</strain>
    </source>
</reference>
<feature type="transmembrane region" description="Helical" evidence="2">
    <location>
        <begin position="73"/>
        <end position="92"/>
    </location>
</feature>
<evidence type="ECO:0000313" key="4">
    <source>
        <dbReference type="Proteomes" id="UP001194468"/>
    </source>
</evidence>
<gene>
    <name evidence="3" type="ORF">L210DRAFT_3620159</name>
</gene>
<comment type="caution">
    <text evidence="3">The sequence shown here is derived from an EMBL/GenBank/DDBJ whole genome shotgun (WGS) entry which is preliminary data.</text>
</comment>
<keyword evidence="2" id="KW-0472">Membrane</keyword>
<evidence type="ECO:0008006" key="5">
    <source>
        <dbReference type="Google" id="ProtNLM"/>
    </source>
</evidence>
<organism evidence="3 4">
    <name type="scientific">Boletus edulis BED1</name>
    <dbReference type="NCBI Taxonomy" id="1328754"/>
    <lineage>
        <taxon>Eukaryota</taxon>
        <taxon>Fungi</taxon>
        <taxon>Dikarya</taxon>
        <taxon>Basidiomycota</taxon>
        <taxon>Agaricomycotina</taxon>
        <taxon>Agaricomycetes</taxon>
        <taxon>Agaricomycetidae</taxon>
        <taxon>Boletales</taxon>
        <taxon>Boletineae</taxon>
        <taxon>Boletaceae</taxon>
        <taxon>Boletoideae</taxon>
        <taxon>Boletus</taxon>
    </lineage>
</organism>
<evidence type="ECO:0000256" key="1">
    <source>
        <dbReference type="SAM" id="MobiDB-lite"/>
    </source>
</evidence>
<reference evidence="3" key="2">
    <citation type="journal article" date="2020" name="Nat. Commun.">
        <title>Large-scale genome sequencing of mycorrhizal fungi provides insights into the early evolution of symbiotic traits.</title>
        <authorList>
            <person name="Miyauchi S."/>
            <person name="Kiss E."/>
            <person name="Kuo A."/>
            <person name="Drula E."/>
            <person name="Kohler A."/>
            <person name="Sanchez-Garcia M."/>
            <person name="Morin E."/>
            <person name="Andreopoulos B."/>
            <person name="Barry K.W."/>
            <person name="Bonito G."/>
            <person name="Buee M."/>
            <person name="Carver A."/>
            <person name="Chen C."/>
            <person name="Cichocki N."/>
            <person name="Clum A."/>
            <person name="Culley D."/>
            <person name="Crous P.W."/>
            <person name="Fauchery L."/>
            <person name="Girlanda M."/>
            <person name="Hayes R.D."/>
            <person name="Keri Z."/>
            <person name="LaButti K."/>
            <person name="Lipzen A."/>
            <person name="Lombard V."/>
            <person name="Magnuson J."/>
            <person name="Maillard F."/>
            <person name="Murat C."/>
            <person name="Nolan M."/>
            <person name="Ohm R.A."/>
            <person name="Pangilinan J."/>
            <person name="Pereira M.F."/>
            <person name="Perotto S."/>
            <person name="Peter M."/>
            <person name="Pfister S."/>
            <person name="Riley R."/>
            <person name="Sitrit Y."/>
            <person name="Stielow J.B."/>
            <person name="Szollosi G."/>
            <person name="Zifcakova L."/>
            <person name="Stursova M."/>
            <person name="Spatafora J.W."/>
            <person name="Tedersoo L."/>
            <person name="Vaario L.M."/>
            <person name="Yamada A."/>
            <person name="Yan M."/>
            <person name="Wang P."/>
            <person name="Xu J."/>
            <person name="Bruns T."/>
            <person name="Baldrian P."/>
            <person name="Vilgalys R."/>
            <person name="Dunand C."/>
            <person name="Henrissat B."/>
            <person name="Grigoriev I.V."/>
            <person name="Hibbett D."/>
            <person name="Nagy L.G."/>
            <person name="Martin F.M."/>
        </authorList>
    </citation>
    <scope>NUCLEOTIDE SEQUENCE</scope>
    <source>
        <strain evidence="3">BED1</strain>
    </source>
</reference>
<dbReference type="PANTHER" id="PTHR28008:SF1">
    <property type="entry name" value="DOMAIN PROTEIN, PUTATIVE (AFU_ORTHOLOGUE AFUA_3G10980)-RELATED"/>
    <property type="match status" value="1"/>
</dbReference>
<name>A0AAD4BZP6_BOLED</name>
<keyword evidence="2" id="KW-1133">Transmembrane helix</keyword>
<feature type="region of interest" description="Disordered" evidence="1">
    <location>
        <begin position="235"/>
        <end position="272"/>
    </location>
</feature>
<evidence type="ECO:0000313" key="3">
    <source>
        <dbReference type="EMBL" id="KAF8444608.1"/>
    </source>
</evidence>
<evidence type="ECO:0000256" key="2">
    <source>
        <dbReference type="SAM" id="Phobius"/>
    </source>
</evidence>
<dbReference type="Proteomes" id="UP001194468">
    <property type="component" value="Unassembled WGS sequence"/>
</dbReference>